<dbReference type="AlphaFoldDB" id="S3DV52"/>
<proteinExistence type="predicted"/>
<dbReference type="GeneID" id="19472031"/>
<sequence length="254" mass="28998">MSSFLDNKSTSTHLPAPFTTTTSPRRSRTSKALRRTLTLLLLALIFYLYKDRLPFYPQPHSAPIHYDASDDASEWENDPIPAFEPLKRYSLDYGRAACWQDDGVWILRLSPVEMSALGLNRFADTNRTLDLVDEDAFCKRLRMFGASFWELPPRWPEGRPWCYAITDCVEPTRKVSVKVGYPESGGVWWLDTTHTKLLSDALFPKSRGLSKALTMGERCEVIESLGGRFCEDVEECPELDVLMGGVLKVYDDDW</sequence>
<dbReference type="OrthoDB" id="4487429at2759"/>
<evidence type="ECO:0000313" key="3">
    <source>
        <dbReference type="EMBL" id="EPE30268.1"/>
    </source>
</evidence>
<dbReference type="OMA" id="ASEWEND"/>
<gene>
    <name evidence="3" type="ORF">GLAREA_12991</name>
</gene>
<dbReference type="RefSeq" id="XP_008082661.1">
    <property type="nucleotide sequence ID" value="XM_008084470.1"/>
</dbReference>
<evidence type="ECO:0000313" key="4">
    <source>
        <dbReference type="Proteomes" id="UP000016922"/>
    </source>
</evidence>
<organism evidence="3 4">
    <name type="scientific">Glarea lozoyensis (strain ATCC 20868 / MF5171)</name>
    <dbReference type="NCBI Taxonomy" id="1116229"/>
    <lineage>
        <taxon>Eukaryota</taxon>
        <taxon>Fungi</taxon>
        <taxon>Dikarya</taxon>
        <taxon>Ascomycota</taxon>
        <taxon>Pezizomycotina</taxon>
        <taxon>Leotiomycetes</taxon>
        <taxon>Helotiales</taxon>
        <taxon>Helotiaceae</taxon>
        <taxon>Glarea</taxon>
    </lineage>
</organism>
<keyword evidence="2" id="KW-0472">Membrane</keyword>
<feature type="region of interest" description="Disordered" evidence="1">
    <location>
        <begin position="1"/>
        <end position="30"/>
    </location>
</feature>
<reference evidence="3 4" key="1">
    <citation type="journal article" date="2013" name="BMC Genomics">
        <title>Genomics-driven discovery of the pneumocandin biosynthetic gene cluster in the fungus Glarea lozoyensis.</title>
        <authorList>
            <person name="Chen L."/>
            <person name="Yue Q."/>
            <person name="Zhang X."/>
            <person name="Xiang M."/>
            <person name="Wang C."/>
            <person name="Li S."/>
            <person name="Che Y."/>
            <person name="Ortiz-Lopez F.J."/>
            <person name="Bills G.F."/>
            <person name="Liu X."/>
            <person name="An Z."/>
        </authorList>
    </citation>
    <scope>NUCLEOTIDE SEQUENCE [LARGE SCALE GENOMIC DNA]</scope>
    <source>
        <strain evidence="4">ATCC 20868 / MF5171</strain>
    </source>
</reference>
<feature type="compositionally biased region" description="Polar residues" evidence="1">
    <location>
        <begin position="1"/>
        <end position="13"/>
    </location>
</feature>
<keyword evidence="4" id="KW-1185">Reference proteome</keyword>
<keyword evidence="2" id="KW-1133">Transmembrane helix</keyword>
<evidence type="ECO:0000256" key="2">
    <source>
        <dbReference type="SAM" id="Phobius"/>
    </source>
</evidence>
<feature type="transmembrane region" description="Helical" evidence="2">
    <location>
        <begin position="32"/>
        <end position="49"/>
    </location>
</feature>
<accession>S3DV52</accession>
<keyword evidence="2" id="KW-0812">Transmembrane</keyword>
<dbReference type="eggNOG" id="ENOG502T2QG">
    <property type="taxonomic scope" value="Eukaryota"/>
</dbReference>
<dbReference type="HOGENOM" id="CLU_1094369_0_0_1"/>
<protein>
    <submittedName>
        <fullName evidence="3">Uncharacterized protein</fullName>
    </submittedName>
</protein>
<name>S3DV52_GLAL2</name>
<dbReference type="EMBL" id="KE145364">
    <property type="protein sequence ID" value="EPE30268.1"/>
    <property type="molecule type" value="Genomic_DNA"/>
</dbReference>
<evidence type="ECO:0000256" key="1">
    <source>
        <dbReference type="SAM" id="MobiDB-lite"/>
    </source>
</evidence>
<dbReference type="Proteomes" id="UP000016922">
    <property type="component" value="Unassembled WGS sequence"/>
</dbReference>
<dbReference type="KEGG" id="glz:GLAREA_12991"/>